<dbReference type="PANTHER" id="PTHR48312:SF1">
    <property type="entry name" value="SULFOTRANSFERASE"/>
    <property type="match status" value="1"/>
</dbReference>
<name>A0A8H6V239_9EURO</name>
<organism evidence="1 2">
    <name type="scientific">Aspergillus felis</name>
    <dbReference type="NCBI Taxonomy" id="1287682"/>
    <lineage>
        <taxon>Eukaryota</taxon>
        <taxon>Fungi</taxon>
        <taxon>Dikarya</taxon>
        <taxon>Ascomycota</taxon>
        <taxon>Pezizomycotina</taxon>
        <taxon>Eurotiomycetes</taxon>
        <taxon>Eurotiomycetidae</taxon>
        <taxon>Eurotiales</taxon>
        <taxon>Aspergillaceae</taxon>
        <taxon>Aspergillus</taxon>
        <taxon>Aspergillus subgen. Fumigati</taxon>
    </lineage>
</organism>
<evidence type="ECO:0000313" key="2">
    <source>
        <dbReference type="Proteomes" id="UP000641853"/>
    </source>
</evidence>
<dbReference type="Proteomes" id="UP000641853">
    <property type="component" value="Unassembled WGS sequence"/>
</dbReference>
<proteinExistence type="predicted"/>
<keyword evidence="2" id="KW-1185">Reference proteome</keyword>
<comment type="caution">
    <text evidence="1">The sequence shown here is derived from an EMBL/GenBank/DDBJ whole genome shotgun (WGS) entry which is preliminary data.</text>
</comment>
<dbReference type="EMBL" id="JACBAG010001925">
    <property type="protein sequence ID" value="KAF7175182.1"/>
    <property type="molecule type" value="Genomic_DNA"/>
</dbReference>
<accession>A0A8H6V239</accession>
<protein>
    <submittedName>
        <fullName evidence="1">Uncharacterized protein</fullName>
    </submittedName>
</protein>
<gene>
    <name evidence="1" type="ORF">CNMCM7691_006586</name>
</gene>
<reference evidence="1" key="1">
    <citation type="submission" date="2020-06" db="EMBL/GenBank/DDBJ databases">
        <title>Draft genome sequences of strains closely related to Aspergillus parafelis and Aspergillus hiratsukae.</title>
        <authorList>
            <person name="Dos Santos R.A.C."/>
            <person name="Rivero-Menendez O."/>
            <person name="Steenwyk J.L."/>
            <person name="Mead M.E."/>
            <person name="Goldman G.H."/>
            <person name="Alastruey-Izquierdo A."/>
            <person name="Rokas A."/>
        </authorList>
    </citation>
    <scope>NUCLEOTIDE SEQUENCE</scope>
    <source>
        <strain evidence="1">CNM-CM7691</strain>
    </source>
</reference>
<dbReference type="AlphaFoldDB" id="A0A8H6V239"/>
<dbReference type="PANTHER" id="PTHR48312">
    <property type="match status" value="1"/>
</dbReference>
<evidence type="ECO:0000313" key="1">
    <source>
        <dbReference type="EMBL" id="KAF7175182.1"/>
    </source>
</evidence>
<sequence>MYCGRKGDTANSIAPVLLDADDIINDPEIVCRLAKLLGLDESSVHYSWTPRTDKDAFYLKKAFMQTLNASSGVQKDKTSASLDIGDEIRKWKVEFGESLGELIENCVSEAMPDYEYLKSKRFQSGCVLF</sequence>